<protein>
    <recommendedName>
        <fullName evidence="1">RelA/SpoT domain-containing protein</fullName>
    </recommendedName>
</protein>
<dbReference type="SUPFAM" id="SSF81301">
    <property type="entry name" value="Nucleotidyltransferase"/>
    <property type="match status" value="1"/>
</dbReference>
<name>A0A1M4Z0F9_9BACE</name>
<organism evidence="2 3">
    <name type="scientific">Bacteroides faecichinchillae</name>
    <dbReference type="NCBI Taxonomy" id="871325"/>
    <lineage>
        <taxon>Bacteria</taxon>
        <taxon>Pseudomonadati</taxon>
        <taxon>Bacteroidota</taxon>
        <taxon>Bacteroidia</taxon>
        <taxon>Bacteroidales</taxon>
        <taxon>Bacteroidaceae</taxon>
        <taxon>Bacteroides</taxon>
    </lineage>
</organism>
<dbReference type="AlphaFoldDB" id="A0A1M4Z0F9"/>
<dbReference type="STRING" id="871325.SAMN05444349_111114"/>
<evidence type="ECO:0000313" key="2">
    <source>
        <dbReference type="EMBL" id="SHF11563.1"/>
    </source>
</evidence>
<dbReference type="Proteomes" id="UP000184436">
    <property type="component" value="Unassembled WGS sequence"/>
</dbReference>
<dbReference type="RefSeq" id="WP_025076059.1">
    <property type="nucleotide sequence ID" value="NZ_FQVD01000011.1"/>
</dbReference>
<gene>
    <name evidence="2" type="ORF">SAMN05444349_111114</name>
</gene>
<keyword evidence="3" id="KW-1185">Reference proteome</keyword>
<accession>A0A1M4Z0F9</accession>
<dbReference type="PANTHER" id="PTHR41773:SF1">
    <property type="entry name" value="RELA_SPOT DOMAIN-CONTAINING PROTEIN"/>
    <property type="match status" value="1"/>
</dbReference>
<dbReference type="PANTHER" id="PTHR41773">
    <property type="entry name" value="GTP PYROPHOSPHATASE-RELATED"/>
    <property type="match status" value="1"/>
</dbReference>
<dbReference type="Pfam" id="PF04607">
    <property type="entry name" value="RelA_SpoT"/>
    <property type="match status" value="1"/>
</dbReference>
<feature type="domain" description="RelA/SpoT" evidence="1">
    <location>
        <begin position="30"/>
        <end position="161"/>
    </location>
</feature>
<proteinExistence type="predicted"/>
<reference evidence="2 3" key="1">
    <citation type="submission" date="2016-11" db="EMBL/GenBank/DDBJ databases">
        <authorList>
            <person name="Jaros S."/>
            <person name="Januszkiewicz K."/>
            <person name="Wedrychowicz H."/>
        </authorList>
    </citation>
    <scope>NUCLEOTIDE SEQUENCE [LARGE SCALE GENOMIC DNA]</scope>
    <source>
        <strain evidence="2 3">DSM 26883</strain>
    </source>
</reference>
<dbReference type="OrthoDB" id="9801824at2"/>
<dbReference type="SMART" id="SM00954">
    <property type="entry name" value="RelA_SpoT"/>
    <property type="match status" value="1"/>
</dbReference>
<dbReference type="InterPro" id="IPR043519">
    <property type="entry name" value="NT_sf"/>
</dbReference>
<evidence type="ECO:0000259" key="1">
    <source>
        <dbReference type="SMART" id="SM00954"/>
    </source>
</evidence>
<dbReference type="CDD" id="cd05399">
    <property type="entry name" value="NT_Rel-Spo_like"/>
    <property type="match status" value="1"/>
</dbReference>
<evidence type="ECO:0000313" key="3">
    <source>
        <dbReference type="Proteomes" id="UP000184436"/>
    </source>
</evidence>
<sequence>MSAGNKVLRDIVTDLEAVLNKCGVMYHVFYRTKSEMSIKNKLEKKSEEYRKVNKKMQDLLALRITLYFTDDVELVHNYLKSQSNFDSESVDEAEVDKFCPKRLNLIMRVPNNLQQDMKAAIKETGYEDLIDNTYEVQIRTILSEGWHEVEHDLRYKCKEEWNEFKEESRLLNGIYATLESSEWSMLTLFDRLSYSQYKNKVWNSMLRNKMRVRFADKGLSEELCKYLSNNNKTAKLLYRANRTKILKLVMEKGFAYPLTYDTVLHLINHIIVKDKILANFEDKVLKRDMDIMFGEL</sequence>
<dbReference type="InterPro" id="IPR007685">
    <property type="entry name" value="RelA_SpoT"/>
</dbReference>
<dbReference type="GO" id="GO:0015969">
    <property type="term" value="P:guanosine tetraphosphate metabolic process"/>
    <property type="evidence" value="ECO:0007669"/>
    <property type="project" value="InterPro"/>
</dbReference>
<dbReference type="Gene3D" id="3.30.460.10">
    <property type="entry name" value="Beta Polymerase, domain 2"/>
    <property type="match status" value="1"/>
</dbReference>
<dbReference type="EMBL" id="FQVD01000011">
    <property type="protein sequence ID" value="SHF11563.1"/>
    <property type="molecule type" value="Genomic_DNA"/>
</dbReference>